<dbReference type="eggNOG" id="COG4232">
    <property type="taxonomic scope" value="Bacteria"/>
</dbReference>
<feature type="domain" description="Thioredoxin" evidence="19">
    <location>
        <begin position="420"/>
        <end position="568"/>
    </location>
</feature>
<dbReference type="GO" id="GO:0045454">
    <property type="term" value="P:cell redox homeostasis"/>
    <property type="evidence" value="ECO:0007669"/>
    <property type="project" value="TreeGrafter"/>
</dbReference>
<keyword evidence="9 18" id="KW-0249">Electron transport</keyword>
<dbReference type="GO" id="GO:0047134">
    <property type="term" value="F:protein-disulfide reductase [NAD(P)H] activity"/>
    <property type="evidence" value="ECO:0007669"/>
    <property type="project" value="UniProtKB-UniRule"/>
</dbReference>
<evidence type="ECO:0000256" key="1">
    <source>
        <dbReference type="ARBA" id="ARBA00004429"/>
    </source>
</evidence>
<dbReference type="InterPro" id="IPR017937">
    <property type="entry name" value="Thioredoxin_CS"/>
</dbReference>
<name>A0A077FFC1_9PSED</name>
<feature type="transmembrane region" description="Helical" evidence="18">
    <location>
        <begin position="234"/>
        <end position="256"/>
    </location>
</feature>
<feature type="transmembrane region" description="Helical" evidence="18">
    <location>
        <begin position="374"/>
        <end position="393"/>
    </location>
</feature>
<dbReference type="InterPro" id="IPR035671">
    <property type="entry name" value="DsbD_gamma"/>
</dbReference>
<feature type="disulfide bond" description="Redox-active" evidence="18">
    <location>
        <begin position="483"/>
        <end position="486"/>
    </location>
</feature>
<comment type="function">
    <text evidence="18">Required to facilitate the formation of correct disulfide bonds in some periplasmic proteins and for the assembly of the periplasmic c-type cytochromes. Acts by transferring electrons from cytoplasmic thioredoxin to the periplasm. This transfer involves a cascade of disulfide bond formation and reduction steps.</text>
</comment>
<evidence type="ECO:0000256" key="18">
    <source>
        <dbReference type="HAMAP-Rule" id="MF_00399"/>
    </source>
</evidence>
<evidence type="ECO:0000256" key="16">
    <source>
        <dbReference type="ARBA" id="ARBA00047388"/>
    </source>
</evidence>
<dbReference type="GO" id="GO:0005886">
    <property type="term" value="C:plasma membrane"/>
    <property type="evidence" value="ECO:0007669"/>
    <property type="project" value="UniProtKB-SubCell"/>
</dbReference>
<keyword evidence="7 18" id="KW-0732">Signal</keyword>
<evidence type="ECO:0000256" key="14">
    <source>
        <dbReference type="ARBA" id="ARBA00023157"/>
    </source>
</evidence>
<evidence type="ECO:0000256" key="12">
    <source>
        <dbReference type="ARBA" id="ARBA00023027"/>
    </source>
</evidence>
<evidence type="ECO:0000256" key="15">
    <source>
        <dbReference type="ARBA" id="ARBA00023284"/>
    </source>
</evidence>
<keyword evidence="6 18" id="KW-0812">Transmembrane</keyword>
<dbReference type="InterPro" id="IPR036929">
    <property type="entry name" value="DsbDN_sf"/>
</dbReference>
<gene>
    <name evidence="18" type="primary">dsbD</name>
    <name evidence="20" type="ORF">PSAKL28_36370</name>
</gene>
<dbReference type="InterPro" id="IPR003834">
    <property type="entry name" value="Cyt_c_assmbl_TM_dom"/>
</dbReference>
<keyword evidence="14 18" id="KW-1015">Disulfide bond</keyword>
<protein>
    <recommendedName>
        <fullName evidence="18">Thiol:disulfide interchange protein DsbD</fullName>
        <ecNumber evidence="18">1.8.1.8</ecNumber>
    </recommendedName>
    <alternativeName>
        <fullName evidence="18">Protein-disulfide reductase</fullName>
        <shortName evidence="18">Disulfide reductase</shortName>
    </alternativeName>
</protein>
<evidence type="ECO:0000313" key="21">
    <source>
        <dbReference type="Proteomes" id="UP000028931"/>
    </source>
</evidence>
<dbReference type="CDD" id="cd02953">
    <property type="entry name" value="DsbDgamma"/>
    <property type="match status" value="1"/>
</dbReference>
<reference evidence="20 21" key="1">
    <citation type="submission" date="2014-07" db="EMBL/GenBank/DDBJ databases">
        <authorList>
            <person name="Lee K."/>
            <person name="Lim J.Y."/>
            <person name="Hwang I."/>
        </authorList>
    </citation>
    <scope>NUCLEOTIDE SEQUENCE [LARGE SCALE GENOMIC DNA]</scope>
    <source>
        <strain evidence="20 21">KL28</strain>
    </source>
</reference>
<keyword evidence="10 18" id="KW-1133">Transmembrane helix</keyword>
<dbReference type="InterPro" id="IPR022910">
    <property type="entry name" value="Thiol_diS_interchange_DbsD"/>
</dbReference>
<dbReference type="InterPro" id="IPR028250">
    <property type="entry name" value="DsbDN"/>
</dbReference>
<keyword evidence="5 18" id="KW-0997">Cell inner membrane</keyword>
<keyword evidence="3 18" id="KW-0813">Transport</keyword>
<sequence precursor="true">MRTLLIALMLLFSSLTQANPFAQSDFLPVDKAFVFSSERLDSGQMRLHWKITDGYYLYQKRLKFDGLPVEQQPALPEALPHQDEFFGETLVYRGELELILPASATGQLRMGWQGCADAGLCYPPQTNLVSLSSAAVDEQEQASDQALAGGLQQSGLAWSLLAFLGLGLLLAFTPCSLPMLPILAGLVLGNGVSTRRGWALASVYVLSMALVYAALGVIAALLGGSLQAWLQQPWLLGSLAGLFVLLALPMFGAFELQLPAWLRDRLERAGHGTRGGNLYGAALLGALSGLLMGPCMTAPLAGALLYIAQSGNAVHGGLVLFTLGIGMGLPLLLLVTLGNRYLPRPGPWMNLVKGLFGFVFLAMALYTLRTVLEPSLWLGLAGAWLIALAWAAWPALHGLRPIRALPLLLGFWGSLLVIGAAAGGDDPWQPLQPFRAGSGEVVASAVHSDAFITVSQPADLQRELDTAKAQGQWVMLDYYADWCVSCKVMEKQVFARADVLAALNGVRLLRLDVTADAPSSRELLQRYQVPGPPSLIWIGPEGNERRSRRITGEIDAKNFLEQWAQIRSQG</sequence>
<dbReference type="RefSeq" id="WP_038613153.1">
    <property type="nucleotide sequence ID" value="NZ_CP009048.1"/>
</dbReference>
<organism evidence="20 21">
    <name type="scientific">Pseudomonas alkylphenolica</name>
    <dbReference type="NCBI Taxonomy" id="237609"/>
    <lineage>
        <taxon>Bacteria</taxon>
        <taxon>Pseudomonadati</taxon>
        <taxon>Pseudomonadota</taxon>
        <taxon>Gammaproteobacteria</taxon>
        <taxon>Pseudomonadales</taxon>
        <taxon>Pseudomonadaceae</taxon>
        <taxon>Pseudomonas</taxon>
    </lineage>
</organism>
<comment type="similarity">
    <text evidence="2 18">Belongs to the thioredoxin family. DsbD subfamily.</text>
</comment>
<feature type="transmembrane region" description="Helical" evidence="18">
    <location>
        <begin position="405"/>
        <end position="424"/>
    </location>
</feature>
<evidence type="ECO:0000256" key="4">
    <source>
        <dbReference type="ARBA" id="ARBA00022475"/>
    </source>
</evidence>
<proteinExistence type="inferred from homology"/>
<dbReference type="HAMAP" id="MF_00399">
    <property type="entry name" value="DbsD"/>
    <property type="match status" value="1"/>
</dbReference>
<dbReference type="HOGENOM" id="CLU_014657_3_0_6"/>
<dbReference type="KEGG" id="palk:PSAKL28_36370"/>
<evidence type="ECO:0000256" key="7">
    <source>
        <dbReference type="ARBA" id="ARBA00022729"/>
    </source>
</evidence>
<dbReference type="Pfam" id="PF13899">
    <property type="entry name" value="Thioredoxin_7"/>
    <property type="match status" value="1"/>
</dbReference>
<dbReference type="GO" id="GO:0009055">
    <property type="term" value="F:electron transfer activity"/>
    <property type="evidence" value="ECO:0007669"/>
    <property type="project" value="UniProtKB-UniRule"/>
</dbReference>
<dbReference type="EMBL" id="CP009048">
    <property type="protein sequence ID" value="AIL62789.1"/>
    <property type="molecule type" value="Genomic_DNA"/>
</dbReference>
<keyword evidence="11 18" id="KW-0560">Oxidoreductase</keyword>
<accession>A0A077FFC1</accession>
<dbReference type="Gene3D" id="2.60.40.1250">
    <property type="entry name" value="Thiol:disulfide interchange protein DsbD, N-terminal domain"/>
    <property type="match status" value="1"/>
</dbReference>
<dbReference type="Pfam" id="PF02683">
    <property type="entry name" value="DsbD_TM"/>
    <property type="match status" value="1"/>
</dbReference>
<dbReference type="EC" id="1.8.1.8" evidence="18"/>
<keyword evidence="13 18" id="KW-0472">Membrane</keyword>
<dbReference type="Proteomes" id="UP000028931">
    <property type="component" value="Chromosome"/>
</dbReference>
<evidence type="ECO:0000256" key="3">
    <source>
        <dbReference type="ARBA" id="ARBA00022448"/>
    </source>
</evidence>
<comment type="catalytic activity">
    <reaction evidence="17 18">
        <text>[protein]-dithiol + NADP(+) = [protein]-disulfide + NADPH + H(+)</text>
        <dbReference type="Rhea" id="RHEA:18753"/>
        <dbReference type="Rhea" id="RHEA-COMP:10593"/>
        <dbReference type="Rhea" id="RHEA-COMP:10594"/>
        <dbReference type="ChEBI" id="CHEBI:15378"/>
        <dbReference type="ChEBI" id="CHEBI:29950"/>
        <dbReference type="ChEBI" id="CHEBI:50058"/>
        <dbReference type="ChEBI" id="CHEBI:57783"/>
        <dbReference type="ChEBI" id="CHEBI:58349"/>
        <dbReference type="EC" id="1.8.1.8"/>
    </reaction>
</comment>
<dbReference type="AlphaFoldDB" id="A0A077FFC1"/>
<dbReference type="PANTHER" id="PTHR32234:SF0">
    <property type="entry name" value="THIOL:DISULFIDE INTERCHANGE PROTEIN DSBD"/>
    <property type="match status" value="1"/>
</dbReference>
<dbReference type="Gene3D" id="3.40.30.10">
    <property type="entry name" value="Glutaredoxin"/>
    <property type="match status" value="1"/>
</dbReference>
<dbReference type="GO" id="GO:0017004">
    <property type="term" value="P:cytochrome complex assembly"/>
    <property type="evidence" value="ECO:0007669"/>
    <property type="project" value="UniProtKB-UniRule"/>
</dbReference>
<evidence type="ECO:0000259" key="19">
    <source>
        <dbReference type="PROSITE" id="PS51352"/>
    </source>
</evidence>
<keyword evidence="4 18" id="KW-1003">Cell membrane</keyword>
<evidence type="ECO:0000256" key="10">
    <source>
        <dbReference type="ARBA" id="ARBA00022989"/>
    </source>
</evidence>
<dbReference type="Pfam" id="PF11412">
    <property type="entry name" value="DsbD_N"/>
    <property type="match status" value="1"/>
</dbReference>
<feature type="disulfide bond" description="Redox-active" evidence="18">
    <location>
        <begin position="115"/>
        <end position="121"/>
    </location>
</feature>
<evidence type="ECO:0000256" key="5">
    <source>
        <dbReference type="ARBA" id="ARBA00022519"/>
    </source>
</evidence>
<evidence type="ECO:0000256" key="17">
    <source>
        <dbReference type="ARBA" id="ARBA00047804"/>
    </source>
</evidence>
<feature type="transmembrane region" description="Helical" evidence="18">
    <location>
        <begin position="313"/>
        <end position="336"/>
    </location>
</feature>
<evidence type="ECO:0000256" key="13">
    <source>
        <dbReference type="ARBA" id="ARBA00023136"/>
    </source>
</evidence>
<dbReference type="PANTHER" id="PTHR32234">
    <property type="entry name" value="THIOL:DISULFIDE INTERCHANGE PROTEIN DSBD"/>
    <property type="match status" value="1"/>
</dbReference>
<dbReference type="SUPFAM" id="SSF52833">
    <property type="entry name" value="Thioredoxin-like"/>
    <property type="match status" value="1"/>
</dbReference>
<feature type="transmembrane region" description="Helical" evidence="18">
    <location>
        <begin position="277"/>
        <end position="307"/>
    </location>
</feature>
<keyword evidence="12 18" id="KW-0520">NAD</keyword>
<comment type="caution">
    <text evidence="18">Lacks conserved residue(s) required for the propagation of feature annotation.</text>
</comment>
<feature type="signal peptide" evidence="18">
    <location>
        <begin position="1"/>
        <end position="18"/>
    </location>
</feature>
<feature type="transmembrane region" description="Helical" evidence="18">
    <location>
        <begin position="156"/>
        <end position="189"/>
    </location>
</feature>
<feature type="transmembrane region" description="Helical" evidence="18">
    <location>
        <begin position="348"/>
        <end position="368"/>
    </location>
</feature>
<comment type="catalytic activity">
    <reaction evidence="16 18">
        <text>[protein]-dithiol + NAD(+) = [protein]-disulfide + NADH + H(+)</text>
        <dbReference type="Rhea" id="RHEA:18749"/>
        <dbReference type="Rhea" id="RHEA-COMP:10593"/>
        <dbReference type="Rhea" id="RHEA-COMP:10594"/>
        <dbReference type="ChEBI" id="CHEBI:15378"/>
        <dbReference type="ChEBI" id="CHEBI:29950"/>
        <dbReference type="ChEBI" id="CHEBI:50058"/>
        <dbReference type="ChEBI" id="CHEBI:57540"/>
        <dbReference type="ChEBI" id="CHEBI:57945"/>
        <dbReference type="EC" id="1.8.1.8"/>
    </reaction>
</comment>
<evidence type="ECO:0000256" key="6">
    <source>
        <dbReference type="ARBA" id="ARBA00022692"/>
    </source>
</evidence>
<dbReference type="PROSITE" id="PS00194">
    <property type="entry name" value="THIOREDOXIN_1"/>
    <property type="match status" value="1"/>
</dbReference>
<dbReference type="OrthoDB" id="9811036at2"/>
<evidence type="ECO:0000256" key="2">
    <source>
        <dbReference type="ARBA" id="ARBA00007241"/>
    </source>
</evidence>
<evidence type="ECO:0000256" key="11">
    <source>
        <dbReference type="ARBA" id="ARBA00023002"/>
    </source>
</evidence>
<feature type="chain" id="PRO_5008981555" description="Thiol:disulfide interchange protein DsbD" evidence="18">
    <location>
        <begin position="19"/>
        <end position="570"/>
    </location>
</feature>
<evidence type="ECO:0000256" key="8">
    <source>
        <dbReference type="ARBA" id="ARBA00022748"/>
    </source>
</evidence>
<evidence type="ECO:0000256" key="9">
    <source>
        <dbReference type="ARBA" id="ARBA00022982"/>
    </source>
</evidence>
<keyword evidence="8 18" id="KW-0201">Cytochrome c-type biogenesis</keyword>
<feature type="transmembrane region" description="Helical" evidence="18">
    <location>
        <begin position="201"/>
        <end position="222"/>
    </location>
</feature>
<keyword evidence="15 18" id="KW-0676">Redox-active center</keyword>
<dbReference type="SUPFAM" id="SSF74863">
    <property type="entry name" value="Thiol:disulfide interchange protein DsbD, N-terminal domain (DsbD-alpha)"/>
    <property type="match status" value="1"/>
</dbReference>
<evidence type="ECO:0000313" key="20">
    <source>
        <dbReference type="EMBL" id="AIL62789.1"/>
    </source>
</evidence>
<dbReference type="InterPro" id="IPR013766">
    <property type="entry name" value="Thioredoxin_domain"/>
</dbReference>
<dbReference type="InterPro" id="IPR036249">
    <property type="entry name" value="Thioredoxin-like_sf"/>
</dbReference>
<dbReference type="NCBIfam" id="NF001419">
    <property type="entry name" value="PRK00293.1"/>
    <property type="match status" value="1"/>
</dbReference>
<comment type="subcellular location">
    <subcellularLocation>
        <location evidence="1 18">Cell inner membrane</location>
        <topology evidence="1 18">Multi-pass membrane protein</topology>
    </subcellularLocation>
</comment>
<dbReference type="PROSITE" id="PS51352">
    <property type="entry name" value="THIOREDOXIN_2"/>
    <property type="match status" value="1"/>
</dbReference>